<feature type="compositionally biased region" description="Low complexity" evidence="1">
    <location>
        <begin position="134"/>
        <end position="153"/>
    </location>
</feature>
<feature type="compositionally biased region" description="Low complexity" evidence="1">
    <location>
        <begin position="13"/>
        <end position="22"/>
    </location>
</feature>
<keyword evidence="4" id="KW-1185">Reference proteome</keyword>
<feature type="compositionally biased region" description="Polar residues" evidence="1">
    <location>
        <begin position="1"/>
        <end position="12"/>
    </location>
</feature>
<feature type="region of interest" description="Disordered" evidence="1">
    <location>
        <begin position="1"/>
        <end position="24"/>
    </location>
</feature>
<feature type="transmembrane region" description="Helical" evidence="2">
    <location>
        <begin position="28"/>
        <end position="49"/>
    </location>
</feature>
<evidence type="ECO:0000256" key="2">
    <source>
        <dbReference type="SAM" id="Phobius"/>
    </source>
</evidence>
<evidence type="ECO:0000313" key="3">
    <source>
        <dbReference type="EMBL" id="QHF11567.1"/>
    </source>
</evidence>
<proteinExistence type="predicted"/>
<organism evidence="3 4">
    <name type="scientific">Pandoraea fibrosis</name>
    <dbReference type="NCBI Taxonomy" id="1891094"/>
    <lineage>
        <taxon>Bacteria</taxon>
        <taxon>Pseudomonadati</taxon>
        <taxon>Pseudomonadota</taxon>
        <taxon>Betaproteobacteria</taxon>
        <taxon>Burkholderiales</taxon>
        <taxon>Burkholderiaceae</taxon>
        <taxon>Pandoraea</taxon>
    </lineage>
</organism>
<dbReference type="RefSeq" id="WP_052240320.1">
    <property type="nucleotide sequence ID" value="NZ_CP047385.1"/>
</dbReference>
<evidence type="ECO:0000313" key="4">
    <source>
        <dbReference type="Proteomes" id="UP000035080"/>
    </source>
</evidence>
<feature type="compositionally biased region" description="Pro residues" evidence="1">
    <location>
        <begin position="74"/>
        <end position="97"/>
    </location>
</feature>
<keyword evidence="2" id="KW-0812">Transmembrane</keyword>
<dbReference type="InterPro" id="IPR021457">
    <property type="entry name" value="DUF3108"/>
</dbReference>
<keyword evidence="2" id="KW-0472">Membrane</keyword>
<dbReference type="Pfam" id="PF11306">
    <property type="entry name" value="DUF3108"/>
    <property type="match status" value="1"/>
</dbReference>
<gene>
    <name evidence="3" type="ORF">PI93_002075</name>
</gene>
<dbReference type="Proteomes" id="UP000035080">
    <property type="component" value="Chromosome"/>
</dbReference>
<protein>
    <submittedName>
        <fullName evidence="3">DUF3108 domain-containing protein</fullName>
    </submittedName>
</protein>
<name>A0ABX6HLP5_9BURK</name>
<feature type="region of interest" description="Disordered" evidence="1">
    <location>
        <begin position="74"/>
        <end position="162"/>
    </location>
</feature>
<dbReference type="EMBL" id="CP047385">
    <property type="protein sequence ID" value="QHF11567.1"/>
    <property type="molecule type" value="Genomic_DNA"/>
</dbReference>
<sequence>MPPSPNDATDTVSTPSGTTPPGSRDRRVVWVSVLAAVFVAHVLIALWVASHRTTLDDAPIPEIPITLIPLKPVAPPPPPAPPPPKPKPVVKPSPPKSPALARPDTLAAPATDDSPGPQAASETVAGDGNTSDGPASGAQAAAPASPPLTAAAANGDKFDPPPSVTLTYDALMNGVRNQTGEMRWVNENGHYRLRVAVPIIFLGTFEFISEGAFDVNGIAPSRYVEKRGRRAEYTTDFHRDGTPTLTFTRSGQSLPLAPGAQDRFSVMMQLASYARGNPERYTQVGVTHEFTVVDTDSSEVWPVQYVGVETLRTPHGYVETRHFTRLPRKAGDERRVDIWLAPSLDWLPVRVKQTEPSGNEFELIFTQKSAP</sequence>
<evidence type="ECO:0000256" key="1">
    <source>
        <dbReference type="SAM" id="MobiDB-lite"/>
    </source>
</evidence>
<accession>A0ABX6HLP5</accession>
<reference evidence="3 4" key="1">
    <citation type="journal article" date="2015" name="Genome Announc.">
        <title>Genome Sequences of Two Pandoraea pnomenusa Isolates Recovered 11 Months Apart from a Cystic Fibrosis Patient.</title>
        <authorList>
            <person name="Ee R."/>
            <person name="Ambrose M."/>
            <person name="Lazenby J."/>
            <person name="Williams P."/>
            <person name="Chan K.G."/>
            <person name="Roddam L."/>
        </authorList>
    </citation>
    <scope>NUCLEOTIDE SEQUENCE [LARGE SCALE GENOMIC DNA]</scope>
    <source>
        <strain evidence="3 4">6399</strain>
    </source>
</reference>
<keyword evidence="2" id="KW-1133">Transmembrane helix</keyword>